<dbReference type="AlphaFoldDB" id="A0A084G8I8"/>
<organism evidence="3 4">
    <name type="scientific">Pseudallescheria apiosperma</name>
    <name type="common">Scedosporium apiospermum</name>
    <dbReference type="NCBI Taxonomy" id="563466"/>
    <lineage>
        <taxon>Eukaryota</taxon>
        <taxon>Fungi</taxon>
        <taxon>Dikarya</taxon>
        <taxon>Ascomycota</taxon>
        <taxon>Pezizomycotina</taxon>
        <taxon>Sordariomycetes</taxon>
        <taxon>Hypocreomycetidae</taxon>
        <taxon>Microascales</taxon>
        <taxon>Microascaceae</taxon>
        <taxon>Scedosporium</taxon>
    </lineage>
</organism>
<feature type="region of interest" description="Disordered" evidence="1">
    <location>
        <begin position="314"/>
        <end position="337"/>
    </location>
</feature>
<dbReference type="Proteomes" id="UP000028545">
    <property type="component" value="Unassembled WGS sequence"/>
</dbReference>
<dbReference type="GeneID" id="27723324"/>
<keyword evidence="4" id="KW-1185">Reference proteome</keyword>
<comment type="caution">
    <text evidence="3">The sequence shown here is derived from an EMBL/GenBank/DDBJ whole genome shotgun (WGS) entry which is preliminary data.</text>
</comment>
<keyword evidence="2" id="KW-0472">Membrane</keyword>
<dbReference type="KEGG" id="sapo:SAPIO_CDS4252"/>
<dbReference type="OrthoDB" id="4732610at2759"/>
<evidence type="ECO:0000313" key="3">
    <source>
        <dbReference type="EMBL" id="KEZ43650.1"/>
    </source>
</evidence>
<reference evidence="3 4" key="1">
    <citation type="journal article" date="2014" name="Genome Announc.">
        <title>Draft genome sequence of the pathogenic fungus Scedosporium apiospermum.</title>
        <authorList>
            <person name="Vandeputte P."/>
            <person name="Ghamrawi S."/>
            <person name="Rechenmann M."/>
            <person name="Iltis A."/>
            <person name="Giraud S."/>
            <person name="Fleury M."/>
            <person name="Thornton C."/>
            <person name="Delhaes L."/>
            <person name="Meyer W."/>
            <person name="Papon N."/>
            <person name="Bouchara J.P."/>
        </authorList>
    </citation>
    <scope>NUCLEOTIDE SEQUENCE [LARGE SCALE GENOMIC DNA]</scope>
    <source>
        <strain evidence="3 4">IHEM 14462</strain>
    </source>
</reference>
<name>A0A084G8I8_PSEDA</name>
<feature type="transmembrane region" description="Helical" evidence="2">
    <location>
        <begin position="185"/>
        <end position="207"/>
    </location>
</feature>
<proteinExistence type="predicted"/>
<protein>
    <submittedName>
        <fullName evidence="3">Uncharacterized protein</fullName>
    </submittedName>
</protein>
<accession>A0A084G8I8</accession>
<keyword evidence="2" id="KW-1133">Transmembrane helix</keyword>
<sequence length="337" mass="37075">MSVDLLYPDNKNRGSRVKQLVAQISTIQNDARLSKATVSDQLKVAESKLTDVLQAHGLQSLDQLKKELIDSLPEEVKKHYLDLVKHYEKDVADDTQVIDIIGLVLTVSGVWPVRLVRFVTSGKVAAALGCIVRALAVLATVNLARGIDIESAQKLIKLGSAVIKSISPDIELGEAALKCLNVVKVAGTVLTALGVFIDGIILIIVAFKGAEQREQLEAAINVLSYRRFSAQAVSLMGEVYAQYISSLYALVVKMKKKADIEDVVDETCDDLKKRMQGLEGVNLESVYDSLKKLDDSDANTWNEKDPTKQALEKWWDDGHDPTQYKGPLPDKHPDGRK</sequence>
<gene>
    <name evidence="3" type="ORF">SAPIO_CDS4252</name>
</gene>
<dbReference type="OMA" id="DANTWNE"/>
<evidence type="ECO:0000256" key="2">
    <source>
        <dbReference type="SAM" id="Phobius"/>
    </source>
</evidence>
<dbReference type="RefSeq" id="XP_016643449.1">
    <property type="nucleotide sequence ID" value="XM_016786847.1"/>
</dbReference>
<dbReference type="HOGENOM" id="CLU_824008_0_0_1"/>
<dbReference type="EMBL" id="JOWA01000091">
    <property type="protein sequence ID" value="KEZ43650.1"/>
    <property type="molecule type" value="Genomic_DNA"/>
</dbReference>
<evidence type="ECO:0000313" key="4">
    <source>
        <dbReference type="Proteomes" id="UP000028545"/>
    </source>
</evidence>
<keyword evidence="2" id="KW-0812">Transmembrane</keyword>
<dbReference type="VEuPathDB" id="FungiDB:SAPIO_CDS4252"/>
<evidence type="ECO:0000256" key="1">
    <source>
        <dbReference type="SAM" id="MobiDB-lite"/>
    </source>
</evidence>